<gene>
    <name evidence="6" type="primary">ycf65</name>
</gene>
<evidence type="ECO:0000256" key="2">
    <source>
        <dbReference type="ARBA" id="ARBA00011458"/>
    </source>
</evidence>
<dbReference type="EMBL" id="KY433579">
    <property type="protein sequence ID" value="AQZ25097.1"/>
    <property type="molecule type" value="Genomic_DNA"/>
</dbReference>
<comment type="similarity">
    <text evidence="1">Belongs to the chloroplast-specific ribosomal protein cS23 family.</text>
</comment>
<accession>A0A2I4Q2M4</accession>
<dbReference type="InterPro" id="IPR038447">
    <property type="entry name" value="PSRP-3/Ycf65_sf"/>
</dbReference>
<dbReference type="PANTHER" id="PTHR35108">
    <property type="entry name" value="30S RIBOSOMAL PROTEIN 3, CHLOROPLASTIC"/>
    <property type="match status" value="1"/>
</dbReference>
<evidence type="ECO:0000256" key="3">
    <source>
        <dbReference type="ARBA" id="ARBA00022980"/>
    </source>
</evidence>
<evidence type="ECO:0000256" key="4">
    <source>
        <dbReference type="ARBA" id="ARBA00023274"/>
    </source>
</evidence>
<dbReference type="RefSeq" id="YP_009455881.1">
    <property type="nucleotide sequence ID" value="NC_036804.1"/>
</dbReference>
<dbReference type="GO" id="GO:0003735">
    <property type="term" value="F:structural constituent of ribosome"/>
    <property type="evidence" value="ECO:0007669"/>
    <property type="project" value="InterPro"/>
</dbReference>
<keyword evidence="3 6" id="KW-0689">Ribosomal protein</keyword>
<comment type="subunit">
    <text evidence="2">Part of the 30S ribosomal subunit.</text>
</comment>
<name>A0A2I4Q2M4_9PHAE</name>
<protein>
    <recommendedName>
        <fullName evidence="5">30S ribosomal protein 3, chloroplastic</fullName>
    </recommendedName>
</protein>
<keyword evidence="6" id="KW-0150">Chloroplast</keyword>
<keyword evidence="6" id="KW-0934">Plastid</keyword>
<dbReference type="GO" id="GO:0006412">
    <property type="term" value="P:translation"/>
    <property type="evidence" value="ECO:0007669"/>
    <property type="project" value="InterPro"/>
</dbReference>
<dbReference type="Gene3D" id="3.30.390.140">
    <property type="match status" value="1"/>
</dbReference>
<dbReference type="GO" id="GO:1990904">
    <property type="term" value="C:ribonucleoprotein complex"/>
    <property type="evidence" value="ECO:0007669"/>
    <property type="project" value="UniProtKB-KW"/>
</dbReference>
<dbReference type="AlphaFoldDB" id="A0A2I4Q2M4"/>
<evidence type="ECO:0000256" key="5">
    <source>
        <dbReference type="ARBA" id="ARBA00035379"/>
    </source>
</evidence>
<proteinExistence type="inferred from homology"/>
<geneLocation type="chloroplast" evidence="6"/>
<dbReference type="GO" id="GO:0005840">
    <property type="term" value="C:ribosome"/>
    <property type="evidence" value="ECO:0007669"/>
    <property type="project" value="UniProtKB-KW"/>
</dbReference>
<dbReference type="PANTHER" id="PTHR35108:SF1">
    <property type="entry name" value="OS04G0461100 PROTEIN"/>
    <property type="match status" value="1"/>
</dbReference>
<evidence type="ECO:0000313" key="6">
    <source>
        <dbReference type="EMBL" id="AQZ25097.1"/>
    </source>
</evidence>
<evidence type="ECO:0000256" key="1">
    <source>
        <dbReference type="ARBA" id="ARBA00008561"/>
    </source>
</evidence>
<dbReference type="GeneID" id="35656156"/>
<dbReference type="Pfam" id="PF04839">
    <property type="entry name" value="PSRP-3_Ycf65"/>
    <property type="match status" value="1"/>
</dbReference>
<organism evidence="6">
    <name type="scientific">Dictyopteris divaricata</name>
    <dbReference type="NCBI Taxonomy" id="156996"/>
    <lineage>
        <taxon>Eukaryota</taxon>
        <taxon>Sar</taxon>
        <taxon>Stramenopiles</taxon>
        <taxon>Ochrophyta</taxon>
        <taxon>PX clade</taxon>
        <taxon>Phaeophyceae</taxon>
        <taxon>Dictyotales</taxon>
        <taxon>Dictyotaceae</taxon>
        <taxon>Dictyopteris</taxon>
    </lineage>
</organism>
<keyword evidence="4" id="KW-0687">Ribonucleoprotein</keyword>
<reference evidence="6" key="1">
    <citation type="journal article" date="2017" name="Mar. Biotechnol.">
        <title>Plastid Genome of Dictyopteris divaricata (Dictyotales, Phaeophyceae): Understanding the Evolution of Plastid Genomes in Brown Algae.</title>
        <authorList>
            <person name="Liu F."/>
            <person name="Jin Z."/>
            <person name="Wang Y."/>
            <person name="Bi Y."/>
            <person name="Melton J.T.III."/>
        </authorList>
    </citation>
    <scope>NUCLEOTIDE SEQUENCE</scope>
</reference>
<dbReference type="InterPro" id="IPR006924">
    <property type="entry name" value="Ribosomal_cS23-like"/>
</dbReference>
<sequence>MQPPKKTYLFKAIWGKNSIGLAVEKRLRENITSPVTTYFFWPSENGWKLLKNELYNKPWVTDEERVELLNGYNKIIKYWLKNVTRNDEIIKLLKDSEEYNFELSGINSGI</sequence>